<dbReference type="Proteomes" id="UP000193978">
    <property type="component" value="Chromosome"/>
</dbReference>
<dbReference type="EMBL" id="CP019948">
    <property type="protein sequence ID" value="ARN82153.1"/>
    <property type="molecule type" value="Genomic_DNA"/>
</dbReference>
<feature type="chain" id="PRO_5013320791" evidence="1">
    <location>
        <begin position="19"/>
        <end position="147"/>
    </location>
</feature>
<proteinExistence type="predicted"/>
<protein>
    <submittedName>
        <fullName evidence="2">Uncharacterized protein</fullName>
    </submittedName>
</protein>
<dbReference type="RefSeq" id="WP_085772275.1">
    <property type="nucleotide sequence ID" value="NZ_AP027149.1"/>
</dbReference>
<feature type="signal peptide" evidence="1">
    <location>
        <begin position="1"/>
        <end position="18"/>
    </location>
</feature>
<evidence type="ECO:0000313" key="3">
    <source>
        <dbReference type="Proteomes" id="UP000193978"/>
    </source>
</evidence>
<dbReference type="STRING" id="655015.B1812_14880"/>
<dbReference type="AlphaFoldDB" id="A0A1W6MX39"/>
<evidence type="ECO:0000313" key="2">
    <source>
        <dbReference type="EMBL" id="ARN82153.1"/>
    </source>
</evidence>
<sequence>MRVLAALIALVLAVPALAAPLPPKRPAEAPAAKSAWSSPFASILQWTTKDLNSAITAANAATPPDTDAVNCYTGLLNTVNIVQTNGGLINWPPTLMTDYELAWLIHAQIQSLKVNSSCAVVCGRAATMLAIYGAAINQFCTTLAKLP</sequence>
<organism evidence="2 3">
    <name type="scientific">Methylocystis bryophila</name>
    <dbReference type="NCBI Taxonomy" id="655015"/>
    <lineage>
        <taxon>Bacteria</taxon>
        <taxon>Pseudomonadati</taxon>
        <taxon>Pseudomonadota</taxon>
        <taxon>Alphaproteobacteria</taxon>
        <taxon>Hyphomicrobiales</taxon>
        <taxon>Methylocystaceae</taxon>
        <taxon>Methylocystis</taxon>
    </lineage>
</organism>
<reference evidence="2 3" key="1">
    <citation type="submission" date="2017-02" db="EMBL/GenBank/DDBJ databases">
        <authorList>
            <person name="Peterson S.W."/>
        </authorList>
    </citation>
    <scope>NUCLEOTIDE SEQUENCE [LARGE SCALE GENOMIC DNA]</scope>
    <source>
        <strain evidence="2 3">S285</strain>
    </source>
</reference>
<name>A0A1W6MX39_9HYPH</name>
<dbReference type="KEGG" id="mbry:B1812_14880"/>
<accession>A0A1W6MX39</accession>
<keyword evidence="3" id="KW-1185">Reference proteome</keyword>
<keyword evidence="1" id="KW-0732">Signal</keyword>
<gene>
    <name evidence="2" type="ORF">B1812_14880</name>
</gene>
<evidence type="ECO:0000256" key="1">
    <source>
        <dbReference type="SAM" id="SignalP"/>
    </source>
</evidence>